<evidence type="ECO:0000313" key="2">
    <source>
        <dbReference type="EMBL" id="ORZ38526.1"/>
    </source>
</evidence>
<reference evidence="2 3" key="1">
    <citation type="submission" date="2016-07" db="EMBL/GenBank/DDBJ databases">
        <title>Pervasive Adenine N6-methylation of Active Genes in Fungi.</title>
        <authorList>
            <consortium name="DOE Joint Genome Institute"/>
            <person name="Mondo S.J."/>
            <person name="Dannebaum R.O."/>
            <person name="Kuo R.C."/>
            <person name="Labutti K."/>
            <person name="Haridas S."/>
            <person name="Kuo A."/>
            <person name="Salamov A."/>
            <person name="Ahrendt S.R."/>
            <person name="Lipzen A."/>
            <person name="Sullivan W."/>
            <person name="Andreopoulos W.B."/>
            <person name="Clum A."/>
            <person name="Lindquist E."/>
            <person name="Daum C."/>
            <person name="Ramamoorthy G.K."/>
            <person name="Gryganskyi A."/>
            <person name="Culley D."/>
            <person name="Magnuson J.K."/>
            <person name="James T.Y."/>
            <person name="O'Malley M.A."/>
            <person name="Stajich J.E."/>
            <person name="Spatafora J.W."/>
            <person name="Visel A."/>
            <person name="Grigoriev I.V."/>
        </authorList>
    </citation>
    <scope>NUCLEOTIDE SEQUENCE [LARGE SCALE GENOMIC DNA]</scope>
    <source>
        <strain evidence="2 3">PL171</strain>
    </source>
</reference>
<dbReference type="Proteomes" id="UP000193411">
    <property type="component" value="Unassembled WGS sequence"/>
</dbReference>
<dbReference type="AlphaFoldDB" id="A0A1Y2HV89"/>
<comment type="caution">
    <text evidence="2">The sequence shown here is derived from an EMBL/GenBank/DDBJ whole genome shotgun (WGS) entry which is preliminary data.</text>
</comment>
<evidence type="ECO:0000256" key="1">
    <source>
        <dbReference type="SAM" id="Phobius"/>
    </source>
</evidence>
<evidence type="ECO:0000313" key="3">
    <source>
        <dbReference type="Proteomes" id="UP000193411"/>
    </source>
</evidence>
<keyword evidence="3" id="KW-1185">Reference proteome</keyword>
<organism evidence="2 3">
    <name type="scientific">Catenaria anguillulae PL171</name>
    <dbReference type="NCBI Taxonomy" id="765915"/>
    <lineage>
        <taxon>Eukaryota</taxon>
        <taxon>Fungi</taxon>
        <taxon>Fungi incertae sedis</taxon>
        <taxon>Blastocladiomycota</taxon>
        <taxon>Blastocladiomycetes</taxon>
        <taxon>Blastocladiales</taxon>
        <taxon>Catenariaceae</taxon>
        <taxon>Catenaria</taxon>
    </lineage>
</organism>
<dbReference type="InterPro" id="IPR032675">
    <property type="entry name" value="LRR_dom_sf"/>
</dbReference>
<proteinExistence type="predicted"/>
<name>A0A1Y2HV89_9FUNG</name>
<protein>
    <submittedName>
        <fullName evidence="2">Uncharacterized protein</fullName>
    </submittedName>
</protein>
<dbReference type="EMBL" id="MCFL01000008">
    <property type="protein sequence ID" value="ORZ38526.1"/>
    <property type="molecule type" value="Genomic_DNA"/>
</dbReference>
<keyword evidence="1" id="KW-0812">Transmembrane</keyword>
<sequence length="282" mass="30807">MLPRHQRAGRALQCSQSGQPHCGLRLVCARADSIIDWRVDRAHFLECRSKQSHWPYTVIDPVAFTPHHDLSGNDLSGELPDMFRNMSYIALYGNRFSGPVPPLPILPSTAICELWLQKNDRNQFTCLRGDPSQHSGTCYNKLAPLNLPPCPPDLDRSLSVLFPAAVGSASAALLAIVLAVFFVRRRRRRQHAQAASATRAVTVLTREELVLPTSTGLDDDGVPFVCRGIAGGEELMLPGCQVLVDQDGLEVESLYLPGEFLHSQAECPVSPGGSDGECKQDG</sequence>
<keyword evidence="1" id="KW-1133">Transmembrane helix</keyword>
<accession>A0A1Y2HV89</accession>
<feature type="transmembrane region" description="Helical" evidence="1">
    <location>
        <begin position="160"/>
        <end position="183"/>
    </location>
</feature>
<keyword evidence="1" id="KW-0472">Membrane</keyword>
<gene>
    <name evidence="2" type="ORF">BCR44DRAFT_1294855</name>
</gene>
<dbReference type="Gene3D" id="3.80.10.10">
    <property type="entry name" value="Ribonuclease Inhibitor"/>
    <property type="match status" value="1"/>
</dbReference>